<dbReference type="InterPro" id="IPR020013">
    <property type="entry name" value="Flagellar_FlgE/F/G"/>
</dbReference>
<dbReference type="RefSeq" id="WP_188761388.1">
    <property type="nucleotide sequence ID" value="NZ_BMJM01000001.1"/>
</dbReference>
<evidence type="ECO:0000259" key="8">
    <source>
        <dbReference type="Pfam" id="PF00460"/>
    </source>
</evidence>
<keyword evidence="3 6" id="KW-0975">Bacterial flagellum</keyword>
<organism evidence="11 12">
    <name type="scientific">Sandarakinorhabdus glacialis</name>
    <dbReference type="NCBI Taxonomy" id="1614636"/>
    <lineage>
        <taxon>Bacteria</taxon>
        <taxon>Pseudomonadati</taxon>
        <taxon>Pseudomonadota</taxon>
        <taxon>Alphaproteobacteria</taxon>
        <taxon>Sphingomonadales</taxon>
        <taxon>Sphingosinicellaceae</taxon>
        <taxon>Sandarakinorhabdus</taxon>
    </lineage>
</organism>
<evidence type="ECO:0000259" key="9">
    <source>
        <dbReference type="Pfam" id="PF06429"/>
    </source>
</evidence>
<comment type="similarity">
    <text evidence="2 6">Belongs to the flagella basal body rod proteins family.</text>
</comment>
<dbReference type="InterPro" id="IPR037925">
    <property type="entry name" value="FlgE/F/G-like"/>
</dbReference>
<feature type="domain" description="Flagellar basal body rod protein N-terminal" evidence="8">
    <location>
        <begin position="5"/>
        <end position="35"/>
    </location>
</feature>
<keyword evidence="11" id="KW-0969">Cilium</keyword>
<dbReference type="PANTHER" id="PTHR30435:SF18">
    <property type="entry name" value="FLAGELLAR BASAL-BODY ROD PROTEIN FLGF"/>
    <property type="match status" value="1"/>
</dbReference>
<proteinExistence type="inferred from homology"/>
<dbReference type="Pfam" id="PF06429">
    <property type="entry name" value="Flg_bbr_C"/>
    <property type="match status" value="1"/>
</dbReference>
<evidence type="ECO:0000256" key="2">
    <source>
        <dbReference type="ARBA" id="ARBA00009677"/>
    </source>
</evidence>
<dbReference type="Pfam" id="PF22692">
    <property type="entry name" value="LlgE_F_G_D1"/>
    <property type="match status" value="1"/>
</dbReference>
<comment type="subcellular location">
    <subcellularLocation>
        <location evidence="1 6">Bacterial flagellum basal body</location>
    </subcellularLocation>
</comment>
<evidence type="ECO:0000256" key="3">
    <source>
        <dbReference type="ARBA" id="ARBA00023143"/>
    </source>
</evidence>
<name>A0A917E3T4_9SPHN</name>
<protein>
    <recommendedName>
        <fullName evidence="5 6">Flagellar basal-body rod protein FlgF</fullName>
    </recommendedName>
</protein>
<gene>
    <name evidence="11" type="primary">flgF</name>
    <name evidence="11" type="ORF">GCM10011529_05780</name>
</gene>
<evidence type="ECO:0000256" key="7">
    <source>
        <dbReference type="SAM" id="MobiDB-lite"/>
    </source>
</evidence>
<sequence length="250" mass="25848">MDRVIYTVLTGLSAQARAQSVTANNLANAGTTGFRREIIAAEGRYLTESRTETPTARSRAQAGAPSLATPNLPGKLQATGRQLDIALQGDAWLAVEGRIAGTEAYTRRGDLGIGPTGLLQTGDGHPVLNQASTPIAVPPGSELQVAPDGTLTTRTAAGIVALGQLKLVAGAALKGLDKGPDNQFTSAIPLPADPSARLAIGSLENSNVETAGALVELTEQSRGFEISARLLGVAKDIDERTARLMAFDSQ</sequence>
<comment type="subunit">
    <text evidence="4 6">The basal body constitutes a major portion of the flagellar organelle and consists of five rings (E,L,P,S, and M) mounted on a central rod. The rod consists of about 26 subunits of FlgG in the distal portion, and FlgB, FlgC and FlgF are thought to build up the proximal portion of the rod with about 6 subunits each.</text>
</comment>
<evidence type="ECO:0000256" key="1">
    <source>
        <dbReference type="ARBA" id="ARBA00004117"/>
    </source>
</evidence>
<feature type="domain" description="Flagellar basal-body/hook protein C-terminal" evidence="9">
    <location>
        <begin position="201"/>
        <end position="244"/>
    </location>
</feature>
<dbReference type="AlphaFoldDB" id="A0A917E3T4"/>
<keyword evidence="11" id="KW-0966">Cell projection</keyword>
<dbReference type="GO" id="GO:0030694">
    <property type="term" value="C:bacterial-type flagellum basal body, rod"/>
    <property type="evidence" value="ECO:0007669"/>
    <property type="project" value="UniProtKB-UniRule"/>
</dbReference>
<keyword evidence="12" id="KW-1185">Reference proteome</keyword>
<feature type="region of interest" description="Disordered" evidence="7">
    <location>
        <begin position="45"/>
        <end position="73"/>
    </location>
</feature>
<evidence type="ECO:0000256" key="5">
    <source>
        <dbReference type="ARBA" id="ARBA00040228"/>
    </source>
</evidence>
<evidence type="ECO:0000259" key="10">
    <source>
        <dbReference type="Pfam" id="PF22692"/>
    </source>
</evidence>
<evidence type="ECO:0000313" key="12">
    <source>
        <dbReference type="Proteomes" id="UP000635071"/>
    </source>
</evidence>
<reference evidence="11" key="1">
    <citation type="journal article" date="2014" name="Int. J. Syst. Evol. Microbiol.">
        <title>Complete genome sequence of Corynebacterium casei LMG S-19264T (=DSM 44701T), isolated from a smear-ripened cheese.</title>
        <authorList>
            <consortium name="US DOE Joint Genome Institute (JGI-PGF)"/>
            <person name="Walter F."/>
            <person name="Albersmeier A."/>
            <person name="Kalinowski J."/>
            <person name="Ruckert C."/>
        </authorList>
    </citation>
    <scope>NUCLEOTIDE SEQUENCE</scope>
    <source>
        <strain evidence="11">CGMCC 1.15519</strain>
    </source>
</reference>
<dbReference type="Proteomes" id="UP000635071">
    <property type="component" value="Unassembled WGS sequence"/>
</dbReference>
<dbReference type="Pfam" id="PF00460">
    <property type="entry name" value="Flg_bb_rod"/>
    <property type="match status" value="1"/>
</dbReference>
<dbReference type="EMBL" id="BMJM01000001">
    <property type="protein sequence ID" value="GGE02205.1"/>
    <property type="molecule type" value="Genomic_DNA"/>
</dbReference>
<dbReference type="InterPro" id="IPR001444">
    <property type="entry name" value="Flag_bb_rod_N"/>
</dbReference>
<evidence type="ECO:0000256" key="6">
    <source>
        <dbReference type="RuleBase" id="RU362116"/>
    </source>
</evidence>
<comment type="caution">
    <text evidence="11">The sequence shown here is derived from an EMBL/GenBank/DDBJ whole genome shotgun (WGS) entry which is preliminary data.</text>
</comment>
<dbReference type="SUPFAM" id="SSF117143">
    <property type="entry name" value="Flagellar hook protein flgE"/>
    <property type="match status" value="1"/>
</dbReference>
<evidence type="ECO:0000313" key="11">
    <source>
        <dbReference type="EMBL" id="GGE02205.1"/>
    </source>
</evidence>
<reference evidence="11" key="2">
    <citation type="submission" date="2020-09" db="EMBL/GenBank/DDBJ databases">
        <authorList>
            <person name="Sun Q."/>
            <person name="Zhou Y."/>
        </authorList>
    </citation>
    <scope>NUCLEOTIDE SEQUENCE</scope>
    <source>
        <strain evidence="11">CGMCC 1.15519</strain>
    </source>
</reference>
<dbReference type="NCBIfam" id="TIGR03506">
    <property type="entry name" value="FlgEFG_subfam"/>
    <property type="match status" value="1"/>
</dbReference>
<keyword evidence="11" id="KW-0282">Flagellum</keyword>
<dbReference type="InterPro" id="IPR053967">
    <property type="entry name" value="LlgE_F_G-like_D1"/>
</dbReference>
<feature type="domain" description="Flagellar hook protein FlgE/F/G-like D1" evidence="10">
    <location>
        <begin position="86"/>
        <end position="152"/>
    </location>
</feature>
<dbReference type="GO" id="GO:0071978">
    <property type="term" value="P:bacterial-type flagellum-dependent swarming motility"/>
    <property type="evidence" value="ECO:0007669"/>
    <property type="project" value="TreeGrafter"/>
</dbReference>
<evidence type="ECO:0000256" key="4">
    <source>
        <dbReference type="ARBA" id="ARBA00038560"/>
    </source>
</evidence>
<dbReference type="InterPro" id="IPR010930">
    <property type="entry name" value="Flg_bb/hook_C_dom"/>
</dbReference>
<dbReference type="PANTHER" id="PTHR30435">
    <property type="entry name" value="FLAGELLAR PROTEIN"/>
    <property type="match status" value="1"/>
</dbReference>
<accession>A0A917E3T4</accession>